<comment type="caution">
    <text evidence="2">The sequence shown here is derived from an EMBL/GenBank/DDBJ whole genome shotgun (WGS) entry which is preliminary data.</text>
</comment>
<dbReference type="PATRIC" id="fig|1403949.3.peg.1156"/>
<dbReference type="Proteomes" id="UP000018855">
    <property type="component" value="Unassembled WGS sequence"/>
</dbReference>
<protein>
    <recommendedName>
        <fullName evidence="1">ApeA N-terminal domain-containing protein</fullName>
    </recommendedName>
</protein>
<gene>
    <name evidence="2" type="ORF">Q619_VDC00556G0017</name>
</gene>
<dbReference type="InterPro" id="IPR041223">
    <property type="entry name" value="ApeA_NTD"/>
</dbReference>
<dbReference type="EMBL" id="AZMJ01000556">
    <property type="protein sequence ID" value="ETI98195.1"/>
    <property type="molecule type" value="Genomic_DNA"/>
</dbReference>
<organism evidence="2 3">
    <name type="scientific">Veillonella dispar DORA_11</name>
    <dbReference type="NCBI Taxonomy" id="1403949"/>
    <lineage>
        <taxon>Bacteria</taxon>
        <taxon>Bacillati</taxon>
        <taxon>Bacillota</taxon>
        <taxon>Negativicutes</taxon>
        <taxon>Veillonellales</taxon>
        <taxon>Veillonellaceae</taxon>
        <taxon>Veillonella</taxon>
    </lineage>
</organism>
<evidence type="ECO:0000313" key="3">
    <source>
        <dbReference type="Proteomes" id="UP000018855"/>
    </source>
</evidence>
<proteinExistence type="predicted"/>
<feature type="domain" description="ApeA N-terminal" evidence="1">
    <location>
        <begin position="48"/>
        <end position="271"/>
    </location>
</feature>
<accession>W1UXJ1</accession>
<sequence>MENRFSGIGKITSIPEEFYFSVLGFEVSFTPRNSDGVLALTDWVNNLNKTETVDWFVGTSNEGESIYIELCGEVSYSLCMPGEFGSATVSYRLMIRDEKFDAHEDLKFDEINFYGEDIDLINPPGRAINNDEGGITFINPKEYKKEWCIKVNTEEFILIKDIAIQKTITYYDVPDLKKNITSQIKFKFNERKSFSDIYKYYEYMTVFLSFLTGRSVSSFEVELISNIEEIEDELSQRNLAVCINKGSLKIEAKKLQYHNVIQIDDIDNNIPNLFAVLNDNKNSPYLFFLPETNDDKKFIKYSQIIDLSASMEWEYLKQKPERNDELILQSKELVDALVKFIGRFTIHPKVKEKALKVIRQMLTSYQPSFKEKIEYLYYKYKDDLEYVTQYGYRELEFFEENVFLKQIKSFVSMRNSAAHKKFEWKNGTDIFPHLMILVYFSIFERSGMDKIRVRECIKRGFF</sequence>
<evidence type="ECO:0000259" key="1">
    <source>
        <dbReference type="Pfam" id="PF18862"/>
    </source>
</evidence>
<name>W1UXJ1_9FIRM</name>
<dbReference type="Pfam" id="PF18862">
    <property type="entry name" value="ApeA_NTD1"/>
    <property type="match status" value="1"/>
</dbReference>
<evidence type="ECO:0000313" key="2">
    <source>
        <dbReference type="EMBL" id="ETI98195.1"/>
    </source>
</evidence>
<dbReference type="AlphaFoldDB" id="W1UXJ1"/>
<reference evidence="2 3" key="1">
    <citation type="submission" date="2013-12" db="EMBL/GenBank/DDBJ databases">
        <title>A Varibaculum cambriense genome reconstructed from a premature infant gut community with otherwise low bacterial novelty that shifts toward anaerobic metabolism during the third week of life.</title>
        <authorList>
            <person name="Brown C.T."/>
            <person name="Sharon I."/>
            <person name="Thomas B.C."/>
            <person name="Castelle C.J."/>
            <person name="Morowitz M.J."/>
            <person name="Banfield J.F."/>
        </authorList>
    </citation>
    <scope>NUCLEOTIDE SEQUENCE [LARGE SCALE GENOMIC DNA]</scope>
    <source>
        <strain evidence="3">DORA_11</strain>
    </source>
</reference>